<dbReference type="Proteomes" id="UP001324115">
    <property type="component" value="Unassembled WGS sequence"/>
</dbReference>
<sequence length="200" mass="23945">MIDCLEKYCEWSGKSMNKDKSGFITSKSTHRETERQVASILNMRKMPQDSKYLGNPMFLTKRRTRDFKFVKDKLEGRLASWKGRHLSWAARSTLIRSVAQSSPLYSMLIFELPRKICEYLDAITRRFWWKQRAEEFRYLALRSWDSLCQPKKHGGLGFRRSKDVNFAMLEKLGWIILTDYDKLCPQVLRSKYKVRRDWLR</sequence>
<name>A0AAN7FWM6_QUERU</name>
<evidence type="ECO:0000313" key="1">
    <source>
        <dbReference type="EMBL" id="KAK4601728.1"/>
    </source>
</evidence>
<accession>A0AAN7FWM6</accession>
<dbReference type="PANTHER" id="PTHR33116:SF86">
    <property type="entry name" value="REVERSE TRANSCRIPTASE DOMAIN-CONTAINING PROTEIN"/>
    <property type="match status" value="1"/>
</dbReference>
<comment type="caution">
    <text evidence="1">The sequence shown here is derived from an EMBL/GenBank/DDBJ whole genome shotgun (WGS) entry which is preliminary data.</text>
</comment>
<dbReference type="EMBL" id="JAXUIC010000002">
    <property type="protein sequence ID" value="KAK4601728.1"/>
    <property type="molecule type" value="Genomic_DNA"/>
</dbReference>
<evidence type="ECO:0008006" key="3">
    <source>
        <dbReference type="Google" id="ProtNLM"/>
    </source>
</evidence>
<protein>
    <recommendedName>
        <fullName evidence="3">Reverse transcriptase</fullName>
    </recommendedName>
</protein>
<keyword evidence="2" id="KW-1185">Reference proteome</keyword>
<dbReference type="AlphaFoldDB" id="A0AAN7FWM6"/>
<organism evidence="1 2">
    <name type="scientific">Quercus rubra</name>
    <name type="common">Northern red oak</name>
    <name type="synonym">Quercus borealis</name>
    <dbReference type="NCBI Taxonomy" id="3512"/>
    <lineage>
        <taxon>Eukaryota</taxon>
        <taxon>Viridiplantae</taxon>
        <taxon>Streptophyta</taxon>
        <taxon>Embryophyta</taxon>
        <taxon>Tracheophyta</taxon>
        <taxon>Spermatophyta</taxon>
        <taxon>Magnoliopsida</taxon>
        <taxon>eudicotyledons</taxon>
        <taxon>Gunneridae</taxon>
        <taxon>Pentapetalae</taxon>
        <taxon>rosids</taxon>
        <taxon>fabids</taxon>
        <taxon>Fagales</taxon>
        <taxon>Fagaceae</taxon>
        <taxon>Quercus</taxon>
    </lineage>
</organism>
<proteinExistence type="predicted"/>
<reference evidence="1 2" key="1">
    <citation type="journal article" date="2023" name="G3 (Bethesda)">
        <title>A haplotype-resolved chromosome-scale genome for Quercus rubra L. provides insights into the genetics of adaptive traits for red oak species.</title>
        <authorList>
            <person name="Kapoor B."/>
            <person name="Jenkins J."/>
            <person name="Schmutz J."/>
            <person name="Zhebentyayeva T."/>
            <person name="Kuelheim C."/>
            <person name="Coggeshall M."/>
            <person name="Heim C."/>
            <person name="Lasky J.R."/>
            <person name="Leites L."/>
            <person name="Islam-Faridi N."/>
            <person name="Romero-Severson J."/>
            <person name="DeLeo V.L."/>
            <person name="Lucas S.M."/>
            <person name="Lazic D."/>
            <person name="Gailing O."/>
            <person name="Carlson J."/>
            <person name="Staton M."/>
        </authorList>
    </citation>
    <scope>NUCLEOTIDE SEQUENCE [LARGE SCALE GENOMIC DNA]</scope>
    <source>
        <strain evidence="1">Pseudo-F2</strain>
    </source>
</reference>
<evidence type="ECO:0000313" key="2">
    <source>
        <dbReference type="Proteomes" id="UP001324115"/>
    </source>
</evidence>
<dbReference type="PANTHER" id="PTHR33116">
    <property type="entry name" value="REVERSE TRANSCRIPTASE ZINC-BINDING DOMAIN-CONTAINING PROTEIN-RELATED-RELATED"/>
    <property type="match status" value="1"/>
</dbReference>
<gene>
    <name evidence="1" type="ORF">RGQ29_011030</name>
</gene>